<dbReference type="AlphaFoldDB" id="E5B9E6"/>
<protein>
    <submittedName>
        <fullName evidence="1">Uncharacterized protein</fullName>
    </submittedName>
</protein>
<name>E5B9E6_ERWAM</name>
<proteinExistence type="predicted"/>
<dbReference type="EMBL" id="FR719196">
    <property type="protein sequence ID" value="CBX82102.1"/>
    <property type="molecule type" value="Genomic_DNA"/>
</dbReference>
<reference evidence="1" key="1">
    <citation type="journal article" date="2011" name="J. Bacteriol.">
        <title>Genome Sequence of an Erwinia amylovora Strain with Pathogenicity Restricted to Rubus Plants.</title>
        <authorList>
            <person name="Powney R."/>
            <person name="Smits T.H."/>
            <person name="Sawbridge T."/>
            <person name="Frey B."/>
            <person name="Blom J."/>
            <person name="Frey J.E."/>
            <person name="Plummer K.M."/>
            <person name="Beer S.V."/>
            <person name="Luck J."/>
            <person name="Duffy B."/>
            <person name="Rodoni B."/>
        </authorList>
    </citation>
    <scope>NUCLEOTIDE SEQUENCE</scope>
    <source>
        <strain evidence="1">ATCC BAA-2158</strain>
    </source>
</reference>
<organism evidence="1">
    <name type="scientific">Erwinia amylovora ATCC BAA-2158</name>
    <dbReference type="NCBI Taxonomy" id="889211"/>
    <lineage>
        <taxon>Bacteria</taxon>
        <taxon>Pseudomonadati</taxon>
        <taxon>Pseudomonadota</taxon>
        <taxon>Gammaproteobacteria</taxon>
        <taxon>Enterobacterales</taxon>
        <taxon>Erwiniaceae</taxon>
        <taxon>Erwinia</taxon>
    </lineage>
</organism>
<accession>E5B9E6</accession>
<gene>
    <name evidence="1" type="ORF">EAIL5_3282</name>
</gene>
<evidence type="ECO:0000313" key="1">
    <source>
        <dbReference type="EMBL" id="CBX82102.1"/>
    </source>
</evidence>
<sequence length="247" mass="28815">MEFSNSQVDVLKKLSFSNYLNEIMQHYEIMFPLLIPLLKKECFRSFVEQGIVLAKESGYTQRGPVRLYLDMMIIFGSHFEQDPLFKKLKVEEDKNVSQIEKSVTLYTLLGKYLKTVYGLSGLYFKESIRVFQRLNIKTLPVGINVSNNELHELLRGIYPQRYDFATSDSIDELITLSDEYCRRHGLKNQNNKSYLILVMFLFGCSFGQGSFRDRFIKGLLIKYFNNKDVSNHCAIVSHYASFQINNM</sequence>